<evidence type="ECO:0000256" key="6">
    <source>
        <dbReference type="ARBA" id="ARBA00022833"/>
    </source>
</evidence>
<keyword evidence="5" id="KW-0863">Zinc-finger</keyword>
<dbReference type="SMART" id="SM00746">
    <property type="entry name" value="TRASH"/>
    <property type="match status" value="8"/>
</dbReference>
<dbReference type="EMBL" id="LBMM01002486">
    <property type="protein sequence ID" value="KMQ94758.1"/>
    <property type="molecule type" value="Genomic_DNA"/>
</dbReference>
<feature type="compositionally biased region" description="Polar residues" evidence="8">
    <location>
        <begin position="1"/>
        <end position="10"/>
    </location>
</feature>
<evidence type="ECO:0000313" key="10">
    <source>
        <dbReference type="EMBL" id="KMQ94758.1"/>
    </source>
</evidence>
<reference evidence="10 11" key="1">
    <citation type="submission" date="2015-04" db="EMBL/GenBank/DDBJ databases">
        <title>Lasius niger genome sequencing.</title>
        <authorList>
            <person name="Konorov E.A."/>
            <person name="Nikitin M.A."/>
            <person name="Kirill M.V."/>
            <person name="Chang P."/>
        </authorList>
    </citation>
    <scope>NUCLEOTIDE SEQUENCE [LARGE SCALE GENOMIC DNA]</scope>
    <source>
        <tissue evidence="10">Whole</tissue>
    </source>
</reference>
<keyword evidence="11" id="KW-1185">Reference proteome</keyword>
<feature type="compositionally biased region" description="Polar residues" evidence="8">
    <location>
        <begin position="1089"/>
        <end position="1106"/>
    </location>
</feature>
<evidence type="ECO:0000259" key="9">
    <source>
        <dbReference type="SMART" id="SM00746"/>
    </source>
</evidence>
<dbReference type="InterPro" id="IPR011017">
    <property type="entry name" value="TRASH_dom"/>
</dbReference>
<feature type="compositionally biased region" description="Polar residues" evidence="8">
    <location>
        <begin position="216"/>
        <end position="227"/>
    </location>
</feature>
<comment type="caution">
    <text evidence="10">The sequence shown here is derived from an EMBL/GenBank/DDBJ whole genome shotgun (WGS) entry which is preliminary data.</text>
</comment>
<feature type="region of interest" description="Disordered" evidence="8">
    <location>
        <begin position="1281"/>
        <end position="1318"/>
    </location>
</feature>
<feature type="compositionally biased region" description="Polar residues" evidence="8">
    <location>
        <begin position="21"/>
        <end position="32"/>
    </location>
</feature>
<evidence type="ECO:0000256" key="8">
    <source>
        <dbReference type="SAM" id="MobiDB-lite"/>
    </source>
</evidence>
<feature type="compositionally biased region" description="Basic and acidic residues" evidence="8">
    <location>
        <begin position="386"/>
        <end position="398"/>
    </location>
</feature>
<evidence type="ECO:0000256" key="3">
    <source>
        <dbReference type="ARBA" id="ARBA00022723"/>
    </source>
</evidence>
<dbReference type="OrthoDB" id="10025028at2759"/>
<dbReference type="PANTHER" id="PTHR45736">
    <property type="entry name" value="ZINC FINGER MYM-TYPE PROTEIN"/>
    <property type="match status" value="1"/>
</dbReference>
<feature type="compositionally biased region" description="Basic and acidic residues" evidence="8">
    <location>
        <begin position="624"/>
        <end position="634"/>
    </location>
</feature>
<dbReference type="InterPro" id="IPR010507">
    <property type="entry name" value="Znf_MYM"/>
</dbReference>
<dbReference type="InterPro" id="IPR021893">
    <property type="entry name" value="ZMYM2-like_C"/>
</dbReference>
<feature type="region of interest" description="Disordered" evidence="8">
    <location>
        <begin position="541"/>
        <end position="571"/>
    </location>
</feature>
<evidence type="ECO:0000256" key="5">
    <source>
        <dbReference type="ARBA" id="ARBA00022771"/>
    </source>
</evidence>
<feature type="compositionally biased region" description="Pro residues" evidence="8">
    <location>
        <begin position="1409"/>
        <end position="1420"/>
    </location>
</feature>
<protein>
    <submittedName>
        <fullName evidence="10">Zinc finger mym-type protein 4-like protein</fullName>
    </submittedName>
</protein>
<evidence type="ECO:0000313" key="11">
    <source>
        <dbReference type="Proteomes" id="UP000036403"/>
    </source>
</evidence>
<sequence length="1732" mass="192897">MDPEDSSVSADKTDVSRLEAISNSESNDNTKSYIEKVSKEDKGSDKPSSDKGTAEVHSETNKEATTITSEKDATPSNIADKDAAEVHSETNKEATTITSEKDATLSNIADKDAAEVHSETNKEPTTITSEKDATLSNIADKDTAEVHSETNKEATAITSEKDATPSNIADEDTAEVHSEINIEATAITSEKDATPSNITDKDTAEVHNETNKEATAITSEKVATSNIADEDTAEVHSETNKEATVITSEKDATPSNIETDDSATCLQAIEKDDNIGVEIPSSEKNTETVTIEESNIIESSCKESASVNIDKETTELSTFNLTAKCNTEHPLNLEDSCNISDNDCGKFTSDNVINNLETSFKEKPESEDCDIPDESSVNADDLQISQKEDVDVSKKVESESSDSNLENLDKDLSEKNIEPENTEFVQFSHDKHDDSQIEGQSIDAEDPFGGDNLTSENVESVETDNLAEDEISFKNLYEQGDNLQDAVNARNNDSNNDKLNVDCTSNDQKDTNVNKAVDNIAEESNNVQTTIDSLESAAMDTDLPDTNISETGAGSTSSTKSPAKQVEPTKKAIEEITPMETDEEQTDVLPGQDDELCIIPDSMKVIIPNKSGITIDNEQSKSALEKDFKDDETIQKSSKSNSEVDKDASGKDEPKSAIMENKNSGENSTVATQNEPTVEVQTATTDIINIDDESKSSEVEEITTKETCKQCGEERACKIRVKIGTENYHVCSKTCKALFKAANNKTIDIPSQGANSKRKKRCASCLLIIEANDERNLSWETMEFCNEECLGKFQRKYGSYCKNCNGAVQAVSLGKYCVRFGCDVRQFCCSTCLEEFKKGLKVCSYCQKDISFSTDGFLAPVGEKGQFKDFCTQDCMEKYSKLNSSEPPTTEKKPCSVCQVEKLVHCEVQIYNSTPVAICSEPCFAAFTFVKQVKPEQCSTCKKFFELPNKQHFIVFYDNEPHTFCNKTCLNIFIITNRKIVPCNWCKVKKYNFDMIKKELKTGQTLMMCSLNCLTLYQVSINAVSAKRINCDFCKEYSLAHYHLTMSDATIRNFCSYNCVMNFQAQYTKSPITIPSSDDPVPTGVPKRTTLSQKSATQTVQKSNDIQSKKTMPVISSVTSLAAIGNGQASPNSQQNSMALPTSAISNQSTQIVYKQQVITRPSSPVKIQNKTTQCKPLVHTKGVSVRPHPCTKWTQTKEKVQQVVVPIPVPIYVPFPMHMYSMPFPVPMPFPLPIPVPLFIPTTRNSAKGIMKDIKKIQEKIPADPYEAELLMMAEMVATEKKANDSDSDSVDDREGDTADQDNLHSDGFSPDAVDSNNAFGDDMLQMALKMATGELDEPAVDLEAALTPNTITATQAPPQPENTMDNDVQSERLMAASRGRKRVMPYKPRSTPTKRMRRVSGTNDMPLMPPPEPQPPPQPRIMEPLEKPDANMALKYTFGVNAWRQWVIGKNTELEKQITPMRKIKLFKTDLLQLTADELNYSLCLFVKEIFVSSCFSLKHFFHKLVLGIQQYLFENNRIDNIFTDSYYEKFTDCLNEIAKKFSALYNEAQYIVTRVEEEHLWESKQLGAHSPHVLLSTLMFFNTKHFNLVTVEEHMQLSFSHIMKHWKRNPAAQPTAMAGKVPGSRNVLLRFYPPQSALEANSRKKKVYEQQENEENPLRCPVKLYEFYLSKCPESVKTRNDVFYLLPERSCVPDSPVWYSTSPLAKEHLIKMLYRIKMVKEINVALLTS</sequence>
<name>A0A0J7KWT4_LASNI</name>
<feature type="compositionally biased region" description="Basic and acidic residues" evidence="8">
    <location>
        <begin position="1281"/>
        <end position="1306"/>
    </location>
</feature>
<feature type="domain" description="TRASH" evidence="9">
    <location>
        <begin position="762"/>
        <end position="797"/>
    </location>
</feature>
<feature type="compositionally biased region" description="Basic and acidic residues" evidence="8">
    <location>
        <begin position="69"/>
        <end position="92"/>
    </location>
</feature>
<keyword evidence="7" id="KW-0832">Ubl conjugation</keyword>
<dbReference type="Proteomes" id="UP000036403">
    <property type="component" value="Unassembled WGS sequence"/>
</dbReference>
<evidence type="ECO:0000256" key="2">
    <source>
        <dbReference type="ARBA" id="ARBA00022553"/>
    </source>
</evidence>
<feature type="compositionally biased region" description="Basic and acidic residues" evidence="8">
    <location>
        <begin position="99"/>
        <end position="122"/>
    </location>
</feature>
<feature type="compositionally biased region" description="Basic and acidic residues" evidence="8">
    <location>
        <begin position="642"/>
        <end position="655"/>
    </location>
</feature>
<dbReference type="PANTHER" id="PTHR45736:SF1">
    <property type="entry name" value="WITHOUT CHILDREN, ISOFORM B"/>
    <property type="match status" value="1"/>
</dbReference>
<feature type="region of interest" description="Disordered" evidence="8">
    <location>
        <begin position="624"/>
        <end position="684"/>
    </location>
</feature>
<feature type="region of interest" description="Disordered" evidence="8">
    <location>
        <begin position="1074"/>
        <end position="1106"/>
    </location>
</feature>
<organism evidence="10 11">
    <name type="scientific">Lasius niger</name>
    <name type="common">Black garden ant</name>
    <dbReference type="NCBI Taxonomy" id="67767"/>
    <lineage>
        <taxon>Eukaryota</taxon>
        <taxon>Metazoa</taxon>
        <taxon>Ecdysozoa</taxon>
        <taxon>Arthropoda</taxon>
        <taxon>Hexapoda</taxon>
        <taxon>Insecta</taxon>
        <taxon>Pterygota</taxon>
        <taxon>Neoptera</taxon>
        <taxon>Endopterygota</taxon>
        <taxon>Hymenoptera</taxon>
        <taxon>Apocrita</taxon>
        <taxon>Aculeata</taxon>
        <taxon>Formicoidea</taxon>
        <taxon>Formicidae</taxon>
        <taxon>Formicinae</taxon>
        <taxon>Lasius</taxon>
        <taxon>Lasius</taxon>
    </lineage>
</organism>
<feature type="domain" description="TRASH" evidence="9">
    <location>
        <begin position="983"/>
        <end position="1021"/>
    </location>
</feature>
<feature type="region of interest" description="Disordered" evidence="8">
    <location>
        <begin position="1386"/>
        <end position="1420"/>
    </location>
</feature>
<keyword evidence="1" id="KW-1017">Isopeptide bond</keyword>
<feature type="domain" description="TRASH" evidence="9">
    <location>
        <begin position="843"/>
        <end position="883"/>
    </location>
</feature>
<feature type="compositionally biased region" description="Polar residues" evidence="8">
    <location>
        <begin position="544"/>
        <end position="562"/>
    </location>
</feature>
<feature type="compositionally biased region" description="Basic and acidic residues" evidence="8">
    <location>
        <begin position="189"/>
        <end position="212"/>
    </location>
</feature>
<evidence type="ECO:0000256" key="7">
    <source>
        <dbReference type="ARBA" id="ARBA00022843"/>
    </source>
</evidence>
<feature type="compositionally biased region" description="Basic and acidic residues" evidence="8">
    <location>
        <begin position="129"/>
        <end position="152"/>
    </location>
</feature>
<dbReference type="GO" id="GO:0008270">
    <property type="term" value="F:zinc ion binding"/>
    <property type="evidence" value="ECO:0007669"/>
    <property type="project" value="UniProtKB-KW"/>
</dbReference>
<feature type="region of interest" description="Disordered" evidence="8">
    <location>
        <begin position="486"/>
        <end position="510"/>
    </location>
</feature>
<feature type="compositionally biased region" description="Polar residues" evidence="8">
    <location>
        <begin position="661"/>
        <end position="684"/>
    </location>
</feature>
<proteinExistence type="predicted"/>
<evidence type="ECO:0000256" key="4">
    <source>
        <dbReference type="ARBA" id="ARBA00022737"/>
    </source>
</evidence>
<feature type="region of interest" description="Disordered" evidence="8">
    <location>
        <begin position="359"/>
        <end position="461"/>
    </location>
</feature>
<dbReference type="InterPro" id="IPR057926">
    <property type="entry name" value="QRICH1_dom"/>
</dbReference>
<feature type="domain" description="TRASH" evidence="9">
    <location>
        <begin position="708"/>
        <end position="743"/>
    </location>
</feature>
<keyword evidence="3" id="KW-0479">Metal-binding</keyword>
<feature type="compositionally biased region" description="Basic and acidic residues" evidence="8">
    <location>
        <begin position="33"/>
        <end position="62"/>
    </location>
</feature>
<feature type="domain" description="TRASH" evidence="9">
    <location>
        <begin position="801"/>
        <end position="840"/>
    </location>
</feature>
<feature type="domain" description="TRASH" evidence="9">
    <location>
        <begin position="1031"/>
        <end position="1067"/>
    </location>
</feature>
<dbReference type="PaxDb" id="67767-A0A0J7KWT4"/>
<keyword evidence="4" id="KW-0677">Repeat</keyword>
<dbReference type="Pfam" id="PF25561">
    <property type="entry name" value="QRICH1"/>
    <property type="match status" value="1"/>
</dbReference>
<dbReference type="Pfam" id="PF12012">
    <property type="entry name" value="DUF3504"/>
    <property type="match status" value="1"/>
</dbReference>
<accession>A0A0J7KWT4</accession>
<evidence type="ECO:0000256" key="1">
    <source>
        <dbReference type="ARBA" id="ARBA00022499"/>
    </source>
</evidence>
<keyword evidence="6" id="KW-0862">Zinc</keyword>
<gene>
    <name evidence="10" type="ORF">RF55_5073</name>
</gene>
<feature type="compositionally biased region" description="Basic and acidic residues" evidence="8">
    <location>
        <begin position="407"/>
        <end position="418"/>
    </location>
</feature>
<feature type="domain" description="TRASH" evidence="9">
    <location>
        <begin position="938"/>
        <end position="977"/>
    </location>
</feature>
<feature type="domain" description="TRASH" evidence="9">
    <location>
        <begin position="895"/>
        <end position="931"/>
    </location>
</feature>
<dbReference type="Pfam" id="PF06467">
    <property type="entry name" value="zf-FCS"/>
    <property type="match status" value="1"/>
</dbReference>
<keyword evidence="2" id="KW-0597">Phosphoprotein</keyword>
<feature type="region of interest" description="Disordered" evidence="8">
    <location>
        <begin position="1"/>
        <end position="258"/>
    </location>
</feature>
<dbReference type="InterPro" id="IPR051284">
    <property type="entry name" value="ZnF_MYMT-QRICH1"/>
</dbReference>
<dbReference type="STRING" id="67767.A0A0J7KWT4"/>